<dbReference type="CDD" id="cd23809">
    <property type="entry name" value="UBCc_UBE2Z"/>
    <property type="match status" value="1"/>
</dbReference>
<dbReference type="InterPro" id="IPR000608">
    <property type="entry name" value="UBC"/>
</dbReference>
<protein>
    <recommendedName>
        <fullName evidence="2">UBC core domain-containing protein</fullName>
    </recommendedName>
</protein>
<keyword evidence="4" id="KW-1185">Reference proteome</keyword>
<feature type="domain" description="UBC core" evidence="2">
    <location>
        <begin position="292"/>
        <end position="445"/>
    </location>
</feature>
<evidence type="ECO:0000256" key="1">
    <source>
        <dbReference type="ARBA" id="ARBA00022786"/>
    </source>
</evidence>
<reference evidence="3 4" key="1">
    <citation type="journal article" date="2024" name="Commun. Biol.">
        <title>Comparative genomic analysis of thermophilic fungi reveals convergent evolutionary adaptations and gene losses.</title>
        <authorList>
            <person name="Steindorff A.S."/>
            <person name="Aguilar-Pontes M.V."/>
            <person name="Robinson A.J."/>
            <person name="Andreopoulos B."/>
            <person name="LaButti K."/>
            <person name="Kuo A."/>
            <person name="Mondo S."/>
            <person name="Riley R."/>
            <person name="Otillar R."/>
            <person name="Haridas S."/>
            <person name="Lipzen A."/>
            <person name="Grimwood J."/>
            <person name="Schmutz J."/>
            <person name="Clum A."/>
            <person name="Reid I.D."/>
            <person name="Moisan M.C."/>
            <person name="Butler G."/>
            <person name="Nguyen T.T.M."/>
            <person name="Dewar K."/>
            <person name="Conant G."/>
            <person name="Drula E."/>
            <person name="Henrissat B."/>
            <person name="Hansel C."/>
            <person name="Singer S."/>
            <person name="Hutchinson M.I."/>
            <person name="de Vries R.P."/>
            <person name="Natvig D.O."/>
            <person name="Powell A.J."/>
            <person name="Tsang A."/>
            <person name="Grigoriev I.V."/>
        </authorList>
    </citation>
    <scope>NUCLEOTIDE SEQUENCE [LARGE SCALE GENOMIC DNA]</scope>
    <source>
        <strain evidence="3 4">ATCC 24622</strain>
    </source>
</reference>
<dbReference type="SMART" id="SM00212">
    <property type="entry name" value="UBCc"/>
    <property type="match status" value="2"/>
</dbReference>
<evidence type="ECO:0000259" key="2">
    <source>
        <dbReference type="PROSITE" id="PS50127"/>
    </source>
</evidence>
<dbReference type="InterPro" id="IPR050113">
    <property type="entry name" value="Ub_conjugating_enzyme"/>
</dbReference>
<dbReference type="Gene3D" id="3.10.110.10">
    <property type="entry name" value="Ubiquitin Conjugating Enzyme"/>
    <property type="match status" value="2"/>
</dbReference>
<dbReference type="SUPFAM" id="SSF54495">
    <property type="entry name" value="UBC-like"/>
    <property type="match status" value="2"/>
</dbReference>
<evidence type="ECO:0000313" key="3">
    <source>
        <dbReference type="EMBL" id="KAL1882720.1"/>
    </source>
</evidence>
<gene>
    <name evidence="3" type="ORF">VTK73DRAFT_1240</name>
</gene>
<name>A0ABR3Y457_9PEZI</name>
<dbReference type="Proteomes" id="UP001586593">
    <property type="component" value="Unassembled WGS sequence"/>
</dbReference>
<dbReference type="PROSITE" id="PS50127">
    <property type="entry name" value="UBC_2"/>
    <property type="match status" value="2"/>
</dbReference>
<proteinExistence type="predicted"/>
<evidence type="ECO:0000313" key="4">
    <source>
        <dbReference type="Proteomes" id="UP001586593"/>
    </source>
</evidence>
<feature type="domain" description="UBC core" evidence="2">
    <location>
        <begin position="4"/>
        <end position="164"/>
    </location>
</feature>
<dbReference type="EMBL" id="JAZHXJ010000013">
    <property type="protein sequence ID" value="KAL1882720.1"/>
    <property type="molecule type" value="Genomic_DNA"/>
</dbReference>
<accession>A0ABR3Y457</accession>
<dbReference type="Pfam" id="PF00179">
    <property type="entry name" value="UQ_con"/>
    <property type="match status" value="2"/>
</dbReference>
<dbReference type="CDD" id="cd00195">
    <property type="entry name" value="UBCc_UEV"/>
    <property type="match status" value="1"/>
</dbReference>
<dbReference type="PANTHER" id="PTHR24067">
    <property type="entry name" value="UBIQUITIN-CONJUGATING ENZYME E2"/>
    <property type="match status" value="1"/>
</dbReference>
<keyword evidence="1" id="KW-0833">Ubl conjugation pathway</keyword>
<comment type="caution">
    <text evidence="3">The sequence shown here is derived from an EMBL/GenBank/DDBJ whole genome shotgun (WGS) entry which is preliminary data.</text>
</comment>
<sequence>MADQSVFRITKELSDLQKNSDLSLAVTCRDIDVRNVKALIIGPHETPYAYGFFEFAFKFNKDYPRKSPNVTALTTNGGRCRFNPNIYSNGRVCLSILGTWRGERGEEWSAAQGLESILLSIQSLMSANPYENEPGFEDANEPSDKKNQKDYIQKIRHETIRISVIQRLEEYLSIGADGNVTTQGTSREGYETDLDTIEDDAAVPFEPFKDLCKRRFLWYYESYLASVQKGKEEVKDGTLFARMPFEGSSNTMDGKFNYSELEKRLRNIKKALDEETEGWATEGLSAKAKESTVAVNLQRQYDQVVEHFKKLEAPHSVELEDQNPFVWILTYFGKPMTNLDGGLFRIRLCFSPRFPEEQPRIRFETRIFHHRIAADGTPCFSTPQSRRDDVRSYIDAVIDALEEEQPPYDPRTIVNPEAFKLYWGSSEDRKMYNRRLRRSVQQSMENL</sequence>
<organism evidence="3 4">
    <name type="scientific">Phialemonium thermophilum</name>
    <dbReference type="NCBI Taxonomy" id="223376"/>
    <lineage>
        <taxon>Eukaryota</taxon>
        <taxon>Fungi</taxon>
        <taxon>Dikarya</taxon>
        <taxon>Ascomycota</taxon>
        <taxon>Pezizomycotina</taxon>
        <taxon>Sordariomycetes</taxon>
        <taxon>Sordariomycetidae</taxon>
        <taxon>Cephalothecales</taxon>
        <taxon>Cephalothecaceae</taxon>
        <taxon>Phialemonium</taxon>
    </lineage>
</organism>
<dbReference type="InterPro" id="IPR016135">
    <property type="entry name" value="UBQ-conjugating_enzyme/RWD"/>
</dbReference>